<dbReference type="AlphaFoldDB" id="A0A0A9HWF6"/>
<sequence>MCSMGSRRLKQQRLGGKPHFKGRGMSQTRAPQELLGNSSR</sequence>
<protein>
    <submittedName>
        <fullName evidence="2">Uncharacterized protein</fullName>
    </submittedName>
</protein>
<name>A0A0A9HWF6_ARUDO</name>
<dbReference type="EMBL" id="GBRH01158675">
    <property type="protein sequence ID" value="JAE39221.1"/>
    <property type="molecule type" value="Transcribed_RNA"/>
</dbReference>
<reference evidence="2" key="2">
    <citation type="journal article" date="2015" name="Data Brief">
        <title>Shoot transcriptome of the giant reed, Arundo donax.</title>
        <authorList>
            <person name="Barrero R.A."/>
            <person name="Guerrero F.D."/>
            <person name="Moolhuijzen P."/>
            <person name="Goolsby J.A."/>
            <person name="Tidwell J."/>
            <person name="Bellgard S.E."/>
            <person name="Bellgard M.I."/>
        </authorList>
    </citation>
    <scope>NUCLEOTIDE SEQUENCE</scope>
    <source>
        <tissue evidence="2">Shoot tissue taken approximately 20 cm above the soil surface</tissue>
    </source>
</reference>
<reference evidence="2" key="1">
    <citation type="submission" date="2014-09" db="EMBL/GenBank/DDBJ databases">
        <authorList>
            <person name="Magalhaes I.L.F."/>
            <person name="Oliveira U."/>
            <person name="Santos F.R."/>
            <person name="Vidigal T.H.D.A."/>
            <person name="Brescovit A.D."/>
            <person name="Santos A.J."/>
        </authorList>
    </citation>
    <scope>NUCLEOTIDE SEQUENCE</scope>
    <source>
        <tissue evidence="2">Shoot tissue taken approximately 20 cm above the soil surface</tissue>
    </source>
</reference>
<feature type="compositionally biased region" description="Basic residues" evidence="1">
    <location>
        <begin position="7"/>
        <end position="22"/>
    </location>
</feature>
<proteinExistence type="predicted"/>
<organism evidence="2">
    <name type="scientific">Arundo donax</name>
    <name type="common">Giant reed</name>
    <name type="synonym">Donax arundinaceus</name>
    <dbReference type="NCBI Taxonomy" id="35708"/>
    <lineage>
        <taxon>Eukaryota</taxon>
        <taxon>Viridiplantae</taxon>
        <taxon>Streptophyta</taxon>
        <taxon>Embryophyta</taxon>
        <taxon>Tracheophyta</taxon>
        <taxon>Spermatophyta</taxon>
        <taxon>Magnoliopsida</taxon>
        <taxon>Liliopsida</taxon>
        <taxon>Poales</taxon>
        <taxon>Poaceae</taxon>
        <taxon>PACMAD clade</taxon>
        <taxon>Arundinoideae</taxon>
        <taxon>Arundineae</taxon>
        <taxon>Arundo</taxon>
    </lineage>
</organism>
<accession>A0A0A9HWF6</accession>
<evidence type="ECO:0000256" key="1">
    <source>
        <dbReference type="SAM" id="MobiDB-lite"/>
    </source>
</evidence>
<feature type="region of interest" description="Disordered" evidence="1">
    <location>
        <begin position="1"/>
        <end position="40"/>
    </location>
</feature>
<evidence type="ECO:0000313" key="2">
    <source>
        <dbReference type="EMBL" id="JAE39221.1"/>
    </source>
</evidence>
<feature type="compositionally biased region" description="Polar residues" evidence="1">
    <location>
        <begin position="25"/>
        <end position="40"/>
    </location>
</feature>